<accession>G7MFI9</accession>
<dbReference type="FunFam" id="1.20.1070.10:FF:000001">
    <property type="entry name" value="Olfactory receptor"/>
    <property type="match status" value="1"/>
</dbReference>
<dbReference type="Gene3D" id="1.20.1070.10">
    <property type="entry name" value="Rhodopsin 7-helix transmembrane proteins"/>
    <property type="match status" value="1"/>
</dbReference>
<dbReference type="Proteomes" id="UP000013456">
    <property type="component" value="Chromosome 1"/>
</dbReference>
<dbReference type="PROSITE" id="PS50262">
    <property type="entry name" value="G_PROTEIN_RECEP_F1_2"/>
    <property type="match status" value="1"/>
</dbReference>
<keyword evidence="9 11" id="KW-0675">Receptor</keyword>
<evidence type="ECO:0000256" key="7">
    <source>
        <dbReference type="ARBA" id="ARBA00023040"/>
    </source>
</evidence>
<dbReference type="InterPro" id="IPR017452">
    <property type="entry name" value="GPCR_Rhodpsn_7TM"/>
</dbReference>
<dbReference type="InterPro" id="IPR000725">
    <property type="entry name" value="Olfact_rcpt"/>
</dbReference>
<feature type="transmembrane region" description="Helical" evidence="12">
    <location>
        <begin position="23"/>
        <end position="46"/>
    </location>
</feature>
<dbReference type="SMART" id="SM01381">
    <property type="entry name" value="7TM_GPCR_Srsx"/>
    <property type="match status" value="1"/>
</dbReference>
<protein>
    <recommendedName>
        <fullName evidence="12">Olfactory receptor</fullName>
    </recommendedName>
</protein>
<evidence type="ECO:0000256" key="1">
    <source>
        <dbReference type="ARBA" id="ARBA00004651"/>
    </source>
</evidence>
<feature type="transmembrane region" description="Helical" evidence="12">
    <location>
        <begin position="235"/>
        <end position="259"/>
    </location>
</feature>
<feature type="transmembrane region" description="Helical" evidence="12">
    <location>
        <begin position="138"/>
        <end position="156"/>
    </location>
</feature>
<keyword evidence="10 11" id="KW-0807">Transducer</keyword>
<proteinExistence type="inferred from homology"/>
<sequence length="313" mass="35231">MTNETTVTEFILKGFSNVPEMTLISTALFLFIYLFALVGNMSIILAVARNIRLHTPMYFFLQNLSFLDMCYTSVTVPKALINSLMGFKVISFWECVAQLFIFVMLCASECFLLTYMAYDRCLAIYKPLIYGFIMSRKLCTELVIVAWLSGALYAIFHTINTFSLLFCGPNVIDHFFCDSSPIMRLSCSDSHVNEEVGFAVGGCIILSAFALTIISYVLIISTIAQIHSAGGRQKAFSTCSSHLATVILFYVTGSFAYLTPTSQYSPTQGRLVSVFYSILTPSLNPIVYCLRNKDMQMALKKLFFYPSRHVFLY</sequence>
<keyword evidence="4 11" id="KW-0812">Transmembrane</keyword>
<dbReference type="Pfam" id="PF13853">
    <property type="entry name" value="7tm_4"/>
    <property type="match status" value="1"/>
</dbReference>
<evidence type="ECO:0000256" key="4">
    <source>
        <dbReference type="ARBA" id="ARBA00022692"/>
    </source>
</evidence>
<feature type="domain" description="G-protein coupled receptors family 1 profile" evidence="13">
    <location>
        <begin position="39"/>
        <end position="288"/>
    </location>
</feature>
<evidence type="ECO:0000256" key="9">
    <source>
        <dbReference type="ARBA" id="ARBA00023170"/>
    </source>
</evidence>
<dbReference type="PRINTS" id="PR00245">
    <property type="entry name" value="OLFACTORYR"/>
</dbReference>
<dbReference type="InterPro" id="IPR050516">
    <property type="entry name" value="Olfactory_GPCR"/>
</dbReference>
<keyword evidence="7 11" id="KW-0297">G-protein coupled receptor</keyword>
<dbReference type="SUPFAM" id="SSF81321">
    <property type="entry name" value="Family A G protein-coupled receptor-like"/>
    <property type="match status" value="1"/>
</dbReference>
<dbReference type="EMBL" id="CM001253">
    <property type="protein sequence ID" value="EHH15886.1"/>
    <property type="molecule type" value="Genomic_DNA"/>
</dbReference>
<evidence type="ECO:0000256" key="8">
    <source>
        <dbReference type="ARBA" id="ARBA00023136"/>
    </source>
</evidence>
<evidence type="ECO:0000313" key="14">
    <source>
        <dbReference type="EMBL" id="EHH15886.1"/>
    </source>
</evidence>
<name>G7MFI9_MACMU</name>
<dbReference type="InterPro" id="IPR000276">
    <property type="entry name" value="GPCR_Rhodpsn"/>
</dbReference>
<organism evidence="14">
    <name type="scientific">Macaca mulatta</name>
    <name type="common">Rhesus macaque</name>
    <dbReference type="NCBI Taxonomy" id="9544"/>
    <lineage>
        <taxon>Eukaryota</taxon>
        <taxon>Metazoa</taxon>
        <taxon>Chordata</taxon>
        <taxon>Craniata</taxon>
        <taxon>Vertebrata</taxon>
        <taxon>Euteleostomi</taxon>
        <taxon>Mammalia</taxon>
        <taxon>Eutheria</taxon>
        <taxon>Euarchontoglires</taxon>
        <taxon>Primates</taxon>
        <taxon>Haplorrhini</taxon>
        <taxon>Catarrhini</taxon>
        <taxon>Cercopithecidae</taxon>
        <taxon>Cercopithecinae</taxon>
        <taxon>Macaca</taxon>
    </lineage>
</organism>
<keyword evidence="5 12" id="KW-0552">Olfaction</keyword>
<evidence type="ECO:0000256" key="6">
    <source>
        <dbReference type="ARBA" id="ARBA00022989"/>
    </source>
</evidence>
<keyword evidence="3 12" id="KW-0716">Sensory transduction</keyword>
<dbReference type="GO" id="GO:0004984">
    <property type="term" value="F:olfactory receptor activity"/>
    <property type="evidence" value="ECO:0007669"/>
    <property type="project" value="InterPro"/>
</dbReference>
<evidence type="ECO:0000256" key="2">
    <source>
        <dbReference type="ARBA" id="ARBA00022475"/>
    </source>
</evidence>
<dbReference type="AlphaFoldDB" id="G7MFI9"/>
<gene>
    <name evidence="14" type="ORF">EGK_02041</name>
</gene>
<dbReference type="GO" id="GO:0004930">
    <property type="term" value="F:G protein-coupled receptor activity"/>
    <property type="evidence" value="ECO:0007669"/>
    <property type="project" value="UniProtKB-KW"/>
</dbReference>
<evidence type="ECO:0000256" key="3">
    <source>
        <dbReference type="ARBA" id="ARBA00022606"/>
    </source>
</evidence>
<dbReference type="GO" id="GO:0005886">
    <property type="term" value="C:plasma membrane"/>
    <property type="evidence" value="ECO:0007669"/>
    <property type="project" value="UniProtKB-SubCell"/>
</dbReference>
<comment type="subcellular location">
    <subcellularLocation>
        <location evidence="1 12">Cell membrane</location>
        <topology evidence="1 12">Multi-pass membrane protein</topology>
    </subcellularLocation>
</comment>
<feature type="transmembrane region" description="Helical" evidence="12">
    <location>
        <begin position="271"/>
        <end position="290"/>
    </location>
</feature>
<feature type="transmembrane region" description="Helical" evidence="12">
    <location>
        <begin position="58"/>
        <end position="76"/>
    </location>
</feature>
<evidence type="ECO:0000256" key="11">
    <source>
        <dbReference type="RuleBase" id="RU000688"/>
    </source>
</evidence>
<feature type="transmembrane region" description="Helical" evidence="12">
    <location>
        <begin position="96"/>
        <end position="118"/>
    </location>
</feature>
<evidence type="ECO:0000256" key="5">
    <source>
        <dbReference type="ARBA" id="ARBA00022725"/>
    </source>
</evidence>
<feature type="transmembrane region" description="Helical" evidence="12">
    <location>
        <begin position="198"/>
        <end position="223"/>
    </location>
</feature>
<dbReference type="PRINTS" id="PR00237">
    <property type="entry name" value="GPCRRHODOPSN"/>
</dbReference>
<keyword evidence="2 12" id="KW-1003">Cell membrane</keyword>
<reference evidence="14" key="1">
    <citation type="journal article" date="2011" name="Nat. Biotechnol.">
        <title>Genome sequencing and comparison of two nonhuman primate animal models, the cynomolgus and Chinese rhesus macaques.</title>
        <authorList>
            <person name="Yan G."/>
            <person name="Zhang G."/>
            <person name="Fang X."/>
            <person name="Zhang Y."/>
            <person name="Li C."/>
            <person name="Ling F."/>
            <person name="Cooper D.N."/>
            <person name="Li Q."/>
            <person name="Li Y."/>
            <person name="van Gool A.J."/>
            <person name="Du H."/>
            <person name="Chen J."/>
            <person name="Chen R."/>
            <person name="Zhang P."/>
            <person name="Huang Z."/>
            <person name="Thompson J.R."/>
            <person name="Meng Y."/>
            <person name="Bai Y."/>
            <person name="Wang J."/>
            <person name="Zhuo M."/>
            <person name="Wang T."/>
            <person name="Huang Y."/>
            <person name="Wei L."/>
            <person name="Li J."/>
            <person name="Wang Z."/>
            <person name="Hu H."/>
            <person name="Yang P."/>
            <person name="Le L."/>
            <person name="Stenson P.D."/>
            <person name="Li B."/>
            <person name="Liu X."/>
            <person name="Ball E.V."/>
            <person name="An N."/>
            <person name="Huang Q."/>
            <person name="Zhang Y."/>
            <person name="Fan W."/>
            <person name="Zhang X."/>
            <person name="Li Y."/>
            <person name="Wang W."/>
            <person name="Katze M.G."/>
            <person name="Su B."/>
            <person name="Nielsen R."/>
            <person name="Yang H."/>
            <person name="Wang J."/>
            <person name="Wang X."/>
            <person name="Wang J."/>
        </authorList>
    </citation>
    <scope>NUCLEOTIDE SEQUENCE [LARGE SCALE GENOMIC DNA]</scope>
    <source>
        <strain evidence="14">CR-5</strain>
    </source>
</reference>
<evidence type="ECO:0000259" key="13">
    <source>
        <dbReference type="PROSITE" id="PS50262"/>
    </source>
</evidence>
<keyword evidence="6 12" id="KW-1133">Transmembrane helix</keyword>
<dbReference type="CDD" id="cd15227">
    <property type="entry name" value="7tmA_OR14-like"/>
    <property type="match status" value="1"/>
</dbReference>
<dbReference type="PANTHER" id="PTHR26452">
    <property type="entry name" value="OLFACTORY RECEPTOR"/>
    <property type="match status" value="1"/>
</dbReference>
<evidence type="ECO:0000256" key="10">
    <source>
        <dbReference type="ARBA" id="ARBA00023224"/>
    </source>
</evidence>
<evidence type="ECO:0000256" key="12">
    <source>
        <dbReference type="RuleBase" id="RU363047"/>
    </source>
</evidence>
<keyword evidence="8 12" id="KW-0472">Membrane</keyword>
<dbReference type="PROSITE" id="PS00237">
    <property type="entry name" value="G_PROTEIN_RECEP_F1_1"/>
    <property type="match status" value="1"/>
</dbReference>
<comment type="similarity">
    <text evidence="11">Belongs to the G-protein coupled receptor 1 family.</text>
</comment>